<dbReference type="OrthoDB" id="9791200at2"/>
<dbReference type="RefSeq" id="WP_054966077.1">
    <property type="nucleotide sequence ID" value="NZ_FMUN01000003.1"/>
</dbReference>
<dbReference type="EMBL" id="FMUN01000003">
    <property type="protein sequence ID" value="SCY14882.1"/>
    <property type="molecule type" value="Genomic_DNA"/>
</dbReference>
<name>A0A0P9C512_9GAMM</name>
<dbReference type="STRING" id="381306.AN478_07945"/>
<gene>
    <name evidence="1" type="ORF">SAMN05661077_1355</name>
</gene>
<keyword evidence="2" id="KW-1185">Reference proteome</keyword>
<organism evidence="1 2">
    <name type="scientific">Thiohalorhabdus denitrificans</name>
    <dbReference type="NCBI Taxonomy" id="381306"/>
    <lineage>
        <taxon>Bacteria</taxon>
        <taxon>Pseudomonadati</taxon>
        <taxon>Pseudomonadota</taxon>
        <taxon>Gammaproteobacteria</taxon>
        <taxon>Thiohalorhabdales</taxon>
        <taxon>Thiohalorhabdaceae</taxon>
        <taxon>Thiohalorhabdus</taxon>
    </lineage>
</organism>
<evidence type="ECO:0000313" key="1">
    <source>
        <dbReference type="EMBL" id="SCY14882.1"/>
    </source>
</evidence>
<evidence type="ECO:0000313" key="2">
    <source>
        <dbReference type="Proteomes" id="UP000183104"/>
    </source>
</evidence>
<proteinExistence type="predicted"/>
<dbReference type="Proteomes" id="UP000183104">
    <property type="component" value="Unassembled WGS sequence"/>
</dbReference>
<protein>
    <submittedName>
        <fullName evidence="1">Uncharacterized protein</fullName>
    </submittedName>
</protein>
<dbReference type="PATRIC" id="fig|381306.5.peg.231"/>
<dbReference type="AlphaFoldDB" id="A0A0P9C512"/>
<sequence>MAQQRPVYPGIHQDQYGGMTDAGRIIRDAWVFGILPETETCEGWDYGRLEQLHAQVLEAWEPYGHLVSNLPDDLRQRHERIYDEAVRQARAAGWHPDPSGDD</sequence>
<accession>A0A0P9C512</accession>
<reference evidence="2" key="1">
    <citation type="submission" date="2016-10" db="EMBL/GenBank/DDBJ databases">
        <authorList>
            <person name="Varghese N."/>
        </authorList>
    </citation>
    <scope>NUCLEOTIDE SEQUENCE [LARGE SCALE GENOMIC DNA]</scope>
    <source>
        <strain evidence="2">HL 19</strain>
    </source>
</reference>